<evidence type="ECO:0000256" key="2">
    <source>
        <dbReference type="ARBA" id="ARBA00006275"/>
    </source>
</evidence>
<keyword evidence="5" id="KW-0998">Cell outer membrane</keyword>
<dbReference type="Pfam" id="PF14322">
    <property type="entry name" value="SusD-like_3"/>
    <property type="match status" value="1"/>
</dbReference>
<dbReference type="InterPro" id="IPR033985">
    <property type="entry name" value="SusD-like_N"/>
</dbReference>
<dbReference type="RefSeq" id="WP_084286919.1">
    <property type="nucleotide sequence ID" value="NZ_FWYB01000001.1"/>
</dbReference>
<feature type="domain" description="SusD-like N-terminal" evidence="7">
    <location>
        <begin position="33"/>
        <end position="224"/>
    </location>
</feature>
<dbReference type="OrthoDB" id="5694214at2"/>
<evidence type="ECO:0000256" key="1">
    <source>
        <dbReference type="ARBA" id="ARBA00004442"/>
    </source>
</evidence>
<dbReference type="Pfam" id="PF07980">
    <property type="entry name" value="SusD_RagB"/>
    <property type="match status" value="1"/>
</dbReference>
<dbReference type="InterPro" id="IPR012944">
    <property type="entry name" value="SusD_RagB_dom"/>
</dbReference>
<evidence type="ECO:0000313" key="9">
    <source>
        <dbReference type="Proteomes" id="UP000192678"/>
    </source>
</evidence>
<dbReference type="STRING" id="475255.SAMN04488101_101339"/>
<dbReference type="PROSITE" id="PS51257">
    <property type="entry name" value="PROKAR_LIPOPROTEIN"/>
    <property type="match status" value="1"/>
</dbReference>
<keyword evidence="4" id="KW-0472">Membrane</keyword>
<evidence type="ECO:0000313" key="8">
    <source>
        <dbReference type="EMBL" id="SMC57382.1"/>
    </source>
</evidence>
<evidence type="ECO:0000256" key="5">
    <source>
        <dbReference type="ARBA" id="ARBA00023237"/>
    </source>
</evidence>
<dbReference type="SUPFAM" id="SSF48452">
    <property type="entry name" value="TPR-like"/>
    <property type="match status" value="1"/>
</dbReference>
<keyword evidence="9" id="KW-1185">Reference proteome</keyword>
<feature type="domain" description="RagB/SusD" evidence="6">
    <location>
        <begin position="321"/>
        <end position="416"/>
    </location>
</feature>
<reference evidence="8 9" key="1">
    <citation type="submission" date="2017-04" db="EMBL/GenBank/DDBJ databases">
        <authorList>
            <person name="Afonso C.L."/>
            <person name="Miller P.J."/>
            <person name="Scott M.A."/>
            <person name="Spackman E."/>
            <person name="Goraichik I."/>
            <person name="Dimitrov K.M."/>
            <person name="Suarez D.L."/>
            <person name="Swayne D.E."/>
        </authorList>
    </citation>
    <scope>NUCLEOTIDE SEQUENCE [LARGE SCALE GENOMIC DNA]</scope>
    <source>
        <strain evidence="8 9">DSM 19625</strain>
    </source>
</reference>
<comment type="similarity">
    <text evidence="2">Belongs to the SusD family.</text>
</comment>
<dbReference type="AlphaFoldDB" id="A0A1W2AA78"/>
<dbReference type="Gene3D" id="1.25.40.390">
    <property type="match status" value="1"/>
</dbReference>
<dbReference type="InterPro" id="IPR011990">
    <property type="entry name" value="TPR-like_helical_dom_sf"/>
</dbReference>
<protein>
    <submittedName>
        <fullName evidence="8">SusD family protein</fullName>
    </submittedName>
</protein>
<dbReference type="GO" id="GO:0009279">
    <property type="term" value="C:cell outer membrane"/>
    <property type="evidence" value="ECO:0007669"/>
    <property type="project" value="UniProtKB-SubCell"/>
</dbReference>
<organism evidence="8 9">
    <name type="scientific">Pedobacter nyackensis</name>
    <dbReference type="NCBI Taxonomy" id="475255"/>
    <lineage>
        <taxon>Bacteria</taxon>
        <taxon>Pseudomonadati</taxon>
        <taxon>Bacteroidota</taxon>
        <taxon>Sphingobacteriia</taxon>
        <taxon>Sphingobacteriales</taxon>
        <taxon>Sphingobacteriaceae</taxon>
        <taxon>Pedobacter</taxon>
    </lineage>
</organism>
<accession>A0A1W2AA78</accession>
<name>A0A1W2AA78_9SPHI</name>
<gene>
    <name evidence="8" type="ORF">SAMN04488101_101339</name>
</gene>
<evidence type="ECO:0000256" key="3">
    <source>
        <dbReference type="ARBA" id="ARBA00022729"/>
    </source>
</evidence>
<dbReference type="Proteomes" id="UP000192678">
    <property type="component" value="Unassembled WGS sequence"/>
</dbReference>
<evidence type="ECO:0000259" key="7">
    <source>
        <dbReference type="Pfam" id="PF14322"/>
    </source>
</evidence>
<proteinExistence type="inferred from homology"/>
<sequence length="478" mass="53350">MIYIYKYLVLGVVLTTFCACEKELGALPKNDKVEANTILDQGTAQIALNGAYYYFANAVMAKTRWQSHQVAPAELAGYMGYGYGGFGMEWSNKNTNIQSYYWEESYKLINAVNGVVTGVNKLAENKFTGARKKEIIAEARFLRAYGHFKILTFYGEWYKADSPYGVLLRDKLSTISNIAKPRSTVKDSYDFILADLDDAIANGSEEKSGVYATKWAAMALKMRVLMSRGKAADYTMLIGLADEIVAEGPFTLEPKARDIFQKNGLSSSEVILGIKPQAGQELDYNAKSWQYWPGHSVLYVATPMLKDLYNNDPRQAWVIGPKRGTTTVSYFLNKYMVVGGIPTLVSETDYALRLTEVYLLKAEAIVRSGGSLADAKTVVHEVQEKAGITNSVNFIPYNAVEDANTPSDLLMEIYKETVKSLIAEDGMEWMALLRLPFATVKQIKPTIISQQLYILPIPKDVFVYNPLFGDQNPGYIKN</sequence>
<evidence type="ECO:0000256" key="4">
    <source>
        <dbReference type="ARBA" id="ARBA00023136"/>
    </source>
</evidence>
<comment type="subcellular location">
    <subcellularLocation>
        <location evidence="1">Cell outer membrane</location>
    </subcellularLocation>
</comment>
<evidence type="ECO:0000259" key="6">
    <source>
        <dbReference type="Pfam" id="PF07980"/>
    </source>
</evidence>
<keyword evidence="3" id="KW-0732">Signal</keyword>
<dbReference type="EMBL" id="FWYB01000001">
    <property type="protein sequence ID" value="SMC57382.1"/>
    <property type="molecule type" value="Genomic_DNA"/>
</dbReference>